<accession>A0A6M1REM2</accession>
<feature type="compositionally biased region" description="Low complexity" evidence="2">
    <location>
        <begin position="48"/>
        <end position="67"/>
    </location>
</feature>
<comment type="caution">
    <text evidence="4">The sequence shown here is derived from an EMBL/GenBank/DDBJ whole genome shotgun (WGS) entry which is preliminary data.</text>
</comment>
<dbReference type="EMBL" id="JAALAA010000041">
    <property type="protein sequence ID" value="NGN96068.1"/>
    <property type="molecule type" value="Genomic_DNA"/>
</dbReference>
<evidence type="ECO:0000256" key="1">
    <source>
        <dbReference type="ARBA" id="ARBA00022729"/>
    </source>
</evidence>
<organism evidence="4 5">
    <name type="scientific">Nocardioides turkmenicus</name>
    <dbReference type="NCBI Taxonomy" id="2711220"/>
    <lineage>
        <taxon>Bacteria</taxon>
        <taxon>Bacillati</taxon>
        <taxon>Actinomycetota</taxon>
        <taxon>Actinomycetes</taxon>
        <taxon>Propionibacteriales</taxon>
        <taxon>Nocardioidaceae</taxon>
        <taxon>Nocardioides</taxon>
    </lineage>
</organism>
<dbReference type="Proteomes" id="UP000483261">
    <property type="component" value="Unassembled WGS sequence"/>
</dbReference>
<dbReference type="Gene3D" id="2.60.40.1240">
    <property type="match status" value="1"/>
</dbReference>
<dbReference type="AlphaFoldDB" id="A0A6M1REM2"/>
<feature type="signal peptide" evidence="3">
    <location>
        <begin position="1"/>
        <end position="33"/>
    </location>
</feature>
<gene>
    <name evidence="4" type="ORF">G5C66_25435</name>
</gene>
<sequence>MLKGFFMRTRTTVRTCRLAAAGLSLGLALTMTACGSEDTDSDADAAVEVESSAPASESASASAAPAGDEAEVKIGKTLKDPDMGDTIEIISAVRDFPSTEEADLIAEGGEVVLLQVKIKPGTEYGGRISEGNFEISWDNGGDFESSDTRLMTEEMTAAKRTPLEDVQRRDGGEHTGWIAFQVEEKADTYLIEYERDGAKVIGSDKTIAEFTEQVEIPAS</sequence>
<feature type="chain" id="PRO_5039477031" evidence="3">
    <location>
        <begin position="34"/>
        <end position="219"/>
    </location>
</feature>
<feature type="region of interest" description="Disordered" evidence="2">
    <location>
        <begin position="39"/>
        <end position="69"/>
    </location>
</feature>
<evidence type="ECO:0000313" key="5">
    <source>
        <dbReference type="Proteomes" id="UP000483261"/>
    </source>
</evidence>
<protein>
    <submittedName>
        <fullName evidence="4">Transcriptional regulator</fullName>
    </submittedName>
</protein>
<keyword evidence="5" id="KW-1185">Reference proteome</keyword>
<proteinExistence type="predicted"/>
<reference evidence="4 5" key="1">
    <citation type="submission" date="2020-02" db="EMBL/GenBank/DDBJ databases">
        <title>Whole-genome analyses of novel actinobacteria.</title>
        <authorList>
            <person name="Sahin N."/>
        </authorList>
    </citation>
    <scope>NUCLEOTIDE SEQUENCE [LARGE SCALE GENOMIC DNA]</scope>
    <source>
        <strain evidence="4 5">KC13</strain>
    </source>
</reference>
<keyword evidence="1 3" id="KW-0732">Signal</keyword>
<dbReference type="PROSITE" id="PS51257">
    <property type="entry name" value="PROKAR_LIPOPROTEIN"/>
    <property type="match status" value="1"/>
</dbReference>
<evidence type="ECO:0000313" key="4">
    <source>
        <dbReference type="EMBL" id="NGN96068.1"/>
    </source>
</evidence>
<name>A0A6M1REM2_9ACTN</name>
<dbReference type="InterPro" id="IPR029050">
    <property type="entry name" value="Immunoprotect_excell_Ig-like"/>
</dbReference>
<evidence type="ECO:0000256" key="3">
    <source>
        <dbReference type="SAM" id="SignalP"/>
    </source>
</evidence>
<evidence type="ECO:0000256" key="2">
    <source>
        <dbReference type="SAM" id="MobiDB-lite"/>
    </source>
</evidence>